<dbReference type="InterPro" id="IPR018162">
    <property type="entry name" value="Ala-tRNA-ligase_IIc_anticod-bd"/>
</dbReference>
<evidence type="ECO:0000256" key="5">
    <source>
        <dbReference type="ARBA" id="ARBA00022741"/>
    </source>
</evidence>
<feature type="domain" description="Alanyl-transfer RNA synthetases family profile" evidence="13">
    <location>
        <begin position="2"/>
        <end position="715"/>
    </location>
</feature>
<comment type="cofactor">
    <cofactor evidence="11">
        <name>Zn(2+)</name>
        <dbReference type="ChEBI" id="CHEBI:29105"/>
    </cofactor>
    <text evidence="11">Binds 1 zinc ion per subunit.</text>
</comment>
<keyword evidence="9 11" id="KW-0648">Protein biosynthesis</keyword>
<evidence type="ECO:0000256" key="4">
    <source>
        <dbReference type="ARBA" id="ARBA00022723"/>
    </source>
</evidence>
<dbReference type="Pfam" id="PF07973">
    <property type="entry name" value="tRNA_SAD"/>
    <property type="match status" value="1"/>
</dbReference>
<dbReference type="Gene3D" id="6.10.250.550">
    <property type="match status" value="1"/>
</dbReference>
<sequence>MFTGSQIRQKFLEYFQSKGHRIAKSSSLVPQKDPTLLFTNAGMVQFKDVFLGLEKRDYTRATTSQKCMRVSGKHNDLETVGRTARHHTFFEMLGNFSFGDYFKKEAIPMAWELVTEVFKLPPSKLWITIYTDDDEAFDIWHNFVGIPGERIVRLGEKSNFWAMGETGPCGPCSEIHIDQGEGIGCGRPECDVECDCDRFLELWNLVFMQYERGAKGEIKPLPKPSIDTGLGLERVAAVLQGVYSNYDCDLLRPIIGKVEELSHKEYKTDQNHDISMRVIADHSRACCFLLADGIMPSNEGRGYVLRRLIRRAARHGRMIGLEEPFLYRTMARVIDIMKDAYPELLSSEEYISKVILMEEERFANTLDQGLKLLNEAIGEVKAKKQTAIPGKILFQLYDTFGFPLDLAQEIAEDNALTVDEAGFRYLMENQRARARSFWKGSGEGEVKSVYRQLLQNNKPTLFTGYHHLVEEDASILALIQSDQLVSSATKGEKIEVILDKTPFYGESGGQVGDSGFIKAEEFLLEITDTNRPLPELIVHQAMVKSGAVQPGKKAYAEVDGERRGSIVLNHSATHLLHATLRQVLGDHVKQSGSLVAPDRLRFDFTHFSSISERELQRIEDLVNQRIRENLPVDTIQKSLDEALAMGAMALFGEKYGEEVRMVKMGAFSKELCGGTHVRATGEIGFLKIVHESSIAAGIRRIEALTGQGALSHVKALENTLKDMREVLKATSGQELAKLQRIMEQVKELEKEFKSLKAKVASGQIETKGLEVQVNGIKVKSMILENLDSKELRHQIDLAKDKMKSGVVVIGTTSEGKVSLVAGVTKDLTGRVHAGEIIKEVATIVEGTGGGRADMAQAGGKNVGKLEEAINLVPEIVKKHLH</sequence>
<evidence type="ECO:0000256" key="10">
    <source>
        <dbReference type="ARBA" id="ARBA00023146"/>
    </source>
</evidence>
<dbReference type="Proteomes" id="UP000772181">
    <property type="component" value="Unassembled WGS sequence"/>
</dbReference>
<dbReference type="Gene3D" id="3.10.310.40">
    <property type="match status" value="1"/>
</dbReference>
<keyword evidence="2 11" id="KW-0820">tRNA-binding</keyword>
<evidence type="ECO:0000313" key="14">
    <source>
        <dbReference type="EMBL" id="MBI4594989.1"/>
    </source>
</evidence>
<dbReference type="GO" id="GO:0005829">
    <property type="term" value="C:cytosol"/>
    <property type="evidence" value="ECO:0007669"/>
    <property type="project" value="TreeGrafter"/>
</dbReference>
<keyword evidence="6 11" id="KW-0862">Zinc</keyword>
<evidence type="ECO:0000256" key="1">
    <source>
        <dbReference type="ARBA" id="ARBA00008226"/>
    </source>
</evidence>
<dbReference type="PRINTS" id="PR00980">
    <property type="entry name" value="TRNASYNTHALA"/>
</dbReference>
<dbReference type="GO" id="GO:0008270">
    <property type="term" value="F:zinc ion binding"/>
    <property type="evidence" value="ECO:0007669"/>
    <property type="project" value="UniProtKB-UniRule"/>
</dbReference>
<dbReference type="FunFam" id="3.10.310.40:FF:000001">
    <property type="entry name" value="Alanine--tRNA ligase"/>
    <property type="match status" value="1"/>
</dbReference>
<keyword evidence="3 11" id="KW-0436">Ligase</keyword>
<keyword evidence="11" id="KW-0963">Cytoplasm</keyword>
<feature type="binding site" evidence="11">
    <location>
        <position position="676"/>
    </location>
    <ligand>
        <name>Zn(2+)</name>
        <dbReference type="ChEBI" id="CHEBI:29105"/>
    </ligand>
</feature>
<dbReference type="PROSITE" id="PS50860">
    <property type="entry name" value="AA_TRNA_LIGASE_II_ALA"/>
    <property type="match status" value="1"/>
</dbReference>
<dbReference type="PANTHER" id="PTHR11777">
    <property type="entry name" value="ALANYL-TRNA SYNTHETASE"/>
    <property type="match status" value="1"/>
</dbReference>
<dbReference type="GO" id="GO:0004813">
    <property type="term" value="F:alanine-tRNA ligase activity"/>
    <property type="evidence" value="ECO:0007669"/>
    <property type="project" value="UniProtKB-UniRule"/>
</dbReference>
<evidence type="ECO:0000256" key="3">
    <source>
        <dbReference type="ARBA" id="ARBA00022598"/>
    </source>
</evidence>
<dbReference type="InterPro" id="IPR009000">
    <property type="entry name" value="Transl_B-barrel_sf"/>
</dbReference>
<dbReference type="FunFam" id="3.30.980.10:FF:000004">
    <property type="entry name" value="Alanine--tRNA ligase, cytoplasmic"/>
    <property type="match status" value="1"/>
</dbReference>
<dbReference type="InterPro" id="IPR002318">
    <property type="entry name" value="Ala-tRNA-lgiase_IIc"/>
</dbReference>
<evidence type="ECO:0000256" key="6">
    <source>
        <dbReference type="ARBA" id="ARBA00022833"/>
    </source>
</evidence>
<dbReference type="InterPro" id="IPR045864">
    <property type="entry name" value="aa-tRNA-synth_II/BPL/LPL"/>
</dbReference>
<feature type="binding site" evidence="11">
    <location>
        <position position="570"/>
    </location>
    <ligand>
        <name>Zn(2+)</name>
        <dbReference type="ChEBI" id="CHEBI:29105"/>
    </ligand>
</feature>
<keyword evidence="10 11" id="KW-0030">Aminoacyl-tRNA synthetase</keyword>
<dbReference type="NCBIfam" id="TIGR00344">
    <property type="entry name" value="alaS"/>
    <property type="match status" value="1"/>
</dbReference>
<evidence type="ECO:0000256" key="7">
    <source>
        <dbReference type="ARBA" id="ARBA00022840"/>
    </source>
</evidence>
<comment type="subcellular location">
    <subcellularLocation>
        <location evidence="11">Cytoplasm</location>
    </subcellularLocation>
</comment>
<dbReference type="InterPro" id="IPR012947">
    <property type="entry name" value="tRNA_SAD"/>
</dbReference>
<dbReference type="GO" id="GO:0005524">
    <property type="term" value="F:ATP binding"/>
    <property type="evidence" value="ECO:0007669"/>
    <property type="project" value="UniProtKB-UniRule"/>
</dbReference>
<comment type="catalytic activity">
    <reaction evidence="11">
        <text>tRNA(Ala) + L-alanine + ATP = L-alanyl-tRNA(Ala) + AMP + diphosphate</text>
        <dbReference type="Rhea" id="RHEA:12540"/>
        <dbReference type="Rhea" id="RHEA-COMP:9657"/>
        <dbReference type="Rhea" id="RHEA-COMP:9923"/>
        <dbReference type="ChEBI" id="CHEBI:30616"/>
        <dbReference type="ChEBI" id="CHEBI:33019"/>
        <dbReference type="ChEBI" id="CHEBI:57972"/>
        <dbReference type="ChEBI" id="CHEBI:78442"/>
        <dbReference type="ChEBI" id="CHEBI:78497"/>
        <dbReference type="ChEBI" id="CHEBI:456215"/>
        <dbReference type="EC" id="6.1.1.7"/>
    </reaction>
</comment>
<proteinExistence type="inferred from homology"/>
<dbReference type="Gene3D" id="3.30.980.10">
    <property type="entry name" value="Threonyl-trna Synthetase, Chain A, domain 2"/>
    <property type="match status" value="1"/>
</dbReference>
<feature type="binding site" evidence="11">
    <location>
        <position position="672"/>
    </location>
    <ligand>
        <name>Zn(2+)</name>
        <dbReference type="ChEBI" id="CHEBI:29105"/>
    </ligand>
</feature>
<dbReference type="GO" id="GO:0045892">
    <property type="term" value="P:negative regulation of DNA-templated transcription"/>
    <property type="evidence" value="ECO:0007669"/>
    <property type="project" value="TreeGrafter"/>
</dbReference>
<protein>
    <recommendedName>
        <fullName evidence="11">Alanine--tRNA ligase</fullName>
        <ecNumber evidence="11">6.1.1.7</ecNumber>
    </recommendedName>
    <alternativeName>
        <fullName evidence="11">Alanyl-tRNA synthetase</fullName>
        <shortName evidence="11">AlaRS</shortName>
    </alternativeName>
</protein>
<accession>A0A933LPT6</accession>
<dbReference type="SUPFAM" id="SSF101353">
    <property type="entry name" value="Putative anticodon-binding domain of alanyl-tRNA synthetase (AlaRS)"/>
    <property type="match status" value="1"/>
</dbReference>
<dbReference type="SUPFAM" id="SSF55681">
    <property type="entry name" value="Class II aaRS and biotin synthetases"/>
    <property type="match status" value="1"/>
</dbReference>
<dbReference type="InterPro" id="IPR018163">
    <property type="entry name" value="Thr/Ala-tRNA-synth_IIc_edit"/>
</dbReference>
<keyword evidence="5 11" id="KW-0547">Nucleotide-binding</keyword>
<keyword evidence="12" id="KW-0175">Coiled coil</keyword>
<keyword evidence="7 11" id="KW-0067">ATP-binding</keyword>
<dbReference type="AlphaFoldDB" id="A0A933LPT6"/>
<dbReference type="FunFam" id="3.30.930.10:FF:000004">
    <property type="entry name" value="Alanine--tRNA ligase"/>
    <property type="match status" value="1"/>
</dbReference>
<evidence type="ECO:0000256" key="9">
    <source>
        <dbReference type="ARBA" id="ARBA00022917"/>
    </source>
</evidence>
<dbReference type="EMBL" id="JACQWF010000059">
    <property type="protein sequence ID" value="MBI4594989.1"/>
    <property type="molecule type" value="Genomic_DNA"/>
</dbReference>
<evidence type="ECO:0000256" key="11">
    <source>
        <dbReference type="HAMAP-Rule" id="MF_00036"/>
    </source>
</evidence>
<dbReference type="InterPro" id="IPR003156">
    <property type="entry name" value="DHHA1_dom"/>
</dbReference>
<dbReference type="GO" id="GO:0000049">
    <property type="term" value="F:tRNA binding"/>
    <property type="evidence" value="ECO:0007669"/>
    <property type="project" value="UniProtKB-KW"/>
</dbReference>
<dbReference type="GO" id="GO:0002161">
    <property type="term" value="F:aminoacyl-tRNA deacylase activity"/>
    <property type="evidence" value="ECO:0007669"/>
    <property type="project" value="TreeGrafter"/>
</dbReference>
<dbReference type="Gene3D" id="2.40.30.130">
    <property type="match status" value="1"/>
</dbReference>
<dbReference type="InterPro" id="IPR023033">
    <property type="entry name" value="Ala_tRNA_ligase_euk/bac"/>
</dbReference>
<name>A0A933LPT6_UNCTE</name>
<dbReference type="EC" id="6.1.1.7" evidence="11"/>
<keyword evidence="4 11" id="KW-0479">Metal-binding</keyword>
<evidence type="ECO:0000256" key="2">
    <source>
        <dbReference type="ARBA" id="ARBA00022555"/>
    </source>
</evidence>
<dbReference type="PANTHER" id="PTHR11777:SF9">
    <property type="entry name" value="ALANINE--TRNA LIGASE, CYTOPLASMIC"/>
    <property type="match status" value="1"/>
</dbReference>
<dbReference type="Gene3D" id="3.30.54.20">
    <property type="match status" value="1"/>
</dbReference>
<evidence type="ECO:0000256" key="12">
    <source>
        <dbReference type="SAM" id="Coils"/>
    </source>
</evidence>
<dbReference type="InterPro" id="IPR018165">
    <property type="entry name" value="Ala-tRNA-synth_IIc_core"/>
</dbReference>
<feature type="binding site" evidence="11">
    <location>
        <position position="574"/>
    </location>
    <ligand>
        <name>Zn(2+)</name>
        <dbReference type="ChEBI" id="CHEBI:29105"/>
    </ligand>
</feature>
<comment type="caution">
    <text evidence="14">The sequence shown here is derived from an EMBL/GenBank/DDBJ whole genome shotgun (WGS) entry which is preliminary data.</text>
</comment>
<dbReference type="SMART" id="SM00863">
    <property type="entry name" value="tRNA_SAD"/>
    <property type="match status" value="1"/>
</dbReference>
<dbReference type="Pfam" id="PF02272">
    <property type="entry name" value="DHHA1"/>
    <property type="match status" value="1"/>
</dbReference>
<dbReference type="FunFam" id="3.30.54.20:FF:000001">
    <property type="entry name" value="Alanine--tRNA ligase"/>
    <property type="match status" value="1"/>
</dbReference>
<dbReference type="InterPro" id="IPR018164">
    <property type="entry name" value="Ala-tRNA-synth_IIc_N"/>
</dbReference>
<evidence type="ECO:0000313" key="15">
    <source>
        <dbReference type="Proteomes" id="UP000772181"/>
    </source>
</evidence>
<evidence type="ECO:0000259" key="13">
    <source>
        <dbReference type="PROSITE" id="PS50860"/>
    </source>
</evidence>
<dbReference type="CDD" id="cd00673">
    <property type="entry name" value="AlaRS_core"/>
    <property type="match status" value="1"/>
</dbReference>
<dbReference type="Pfam" id="PF01411">
    <property type="entry name" value="tRNA-synt_2c"/>
    <property type="match status" value="1"/>
</dbReference>
<feature type="coiled-coil region" evidence="12">
    <location>
        <begin position="713"/>
        <end position="765"/>
    </location>
</feature>
<organism evidence="14 15">
    <name type="scientific">Tectimicrobiota bacterium</name>
    <dbReference type="NCBI Taxonomy" id="2528274"/>
    <lineage>
        <taxon>Bacteria</taxon>
        <taxon>Pseudomonadati</taxon>
        <taxon>Nitrospinota/Tectimicrobiota group</taxon>
        <taxon>Candidatus Tectimicrobiota</taxon>
    </lineage>
</organism>
<evidence type="ECO:0000256" key="8">
    <source>
        <dbReference type="ARBA" id="ARBA00022884"/>
    </source>
</evidence>
<dbReference type="Gene3D" id="3.30.930.10">
    <property type="entry name" value="Bira Bifunctional Protein, Domain 2"/>
    <property type="match status" value="1"/>
</dbReference>
<dbReference type="InterPro" id="IPR050058">
    <property type="entry name" value="Ala-tRNA_ligase"/>
</dbReference>
<comment type="similarity">
    <text evidence="1 11">Belongs to the class-II aminoacyl-tRNA synthetase family.</text>
</comment>
<dbReference type="HAMAP" id="MF_00036_B">
    <property type="entry name" value="Ala_tRNA_synth_B"/>
    <property type="match status" value="1"/>
</dbReference>
<gene>
    <name evidence="11 14" type="primary">alaS</name>
    <name evidence="14" type="ORF">HY730_01255</name>
</gene>
<dbReference type="GO" id="GO:0006419">
    <property type="term" value="P:alanyl-tRNA aminoacylation"/>
    <property type="evidence" value="ECO:0007669"/>
    <property type="project" value="UniProtKB-UniRule"/>
</dbReference>
<comment type="function">
    <text evidence="11">Catalyzes the attachment of alanine to tRNA(Ala) in a two-step reaction: alanine is first activated by ATP to form Ala-AMP and then transferred to the acceptor end of tRNA(Ala). Also edits incorrectly charged Ser-tRNA(Ala) and Gly-tRNA(Ala) via its editing domain.</text>
</comment>
<dbReference type="SUPFAM" id="SSF55186">
    <property type="entry name" value="ThrRS/AlaRS common domain"/>
    <property type="match status" value="1"/>
</dbReference>
<dbReference type="SUPFAM" id="SSF50447">
    <property type="entry name" value="Translation proteins"/>
    <property type="match status" value="1"/>
</dbReference>
<comment type="domain">
    <text evidence="11">Consists of three domains; the N-terminal catalytic domain, the editing domain and the C-terminal C-Ala domain. The editing domain removes incorrectly charged amino acids, while the C-Ala domain, along with tRNA(Ala), serves as a bridge to cooperatively bring together the editing and aminoacylation centers thus stimulating deacylation of misacylated tRNAs.</text>
</comment>
<reference evidence="14" key="1">
    <citation type="submission" date="2020-07" db="EMBL/GenBank/DDBJ databases">
        <title>Huge and variable diversity of episymbiotic CPR bacteria and DPANN archaea in groundwater ecosystems.</title>
        <authorList>
            <person name="He C.Y."/>
            <person name="Keren R."/>
            <person name="Whittaker M."/>
            <person name="Farag I.F."/>
            <person name="Doudna J."/>
            <person name="Cate J.H.D."/>
            <person name="Banfield J.F."/>
        </authorList>
    </citation>
    <scope>NUCLEOTIDE SEQUENCE</scope>
    <source>
        <strain evidence="14">NC_groundwater_1482_Ag_S-0.65um_47_24</strain>
    </source>
</reference>
<keyword evidence="8 11" id="KW-0694">RNA-binding</keyword>